<dbReference type="Gene3D" id="3.40.50.2300">
    <property type="match status" value="1"/>
</dbReference>
<dbReference type="CDD" id="cd16922">
    <property type="entry name" value="HATPase_EvgS-ArcB-TorS-like"/>
    <property type="match status" value="1"/>
</dbReference>
<dbReference type="RefSeq" id="WP_015183913.1">
    <property type="nucleotide sequence ID" value="NC_019738.1"/>
</dbReference>
<evidence type="ECO:0000256" key="11">
    <source>
        <dbReference type="ARBA" id="ARBA00022840"/>
    </source>
</evidence>
<evidence type="ECO:0000256" key="9">
    <source>
        <dbReference type="ARBA" id="ARBA00022741"/>
    </source>
</evidence>
<dbReference type="SUPFAM" id="SSF55785">
    <property type="entry name" value="PYP-like sensor domain (PAS domain)"/>
    <property type="match status" value="2"/>
</dbReference>
<feature type="domain" description="PAS" evidence="19">
    <location>
        <begin position="130"/>
        <end position="181"/>
    </location>
</feature>
<dbReference type="AlphaFoldDB" id="K9WJS2"/>
<keyword evidence="9" id="KW-0547">Nucleotide-binding</keyword>
<dbReference type="InterPro" id="IPR036890">
    <property type="entry name" value="HATPase_C_sf"/>
</dbReference>
<dbReference type="PANTHER" id="PTHR43547">
    <property type="entry name" value="TWO-COMPONENT HISTIDINE KINASE"/>
    <property type="match status" value="1"/>
</dbReference>
<evidence type="ECO:0000259" key="20">
    <source>
        <dbReference type="PROSITE" id="PS50113"/>
    </source>
</evidence>
<evidence type="ECO:0000256" key="16">
    <source>
        <dbReference type="SAM" id="Phobius"/>
    </source>
</evidence>
<dbReference type="Pfam" id="PF08448">
    <property type="entry name" value="PAS_4"/>
    <property type="match status" value="2"/>
</dbReference>
<keyword evidence="12 16" id="KW-1133">Transmembrane helix</keyword>
<keyword evidence="11" id="KW-0067">ATP-binding</keyword>
<sequence>MLRLRHPQLHTYIMAFLVVALATLLTLMLRSLIEPTFFLLFFAAVAFSAWYGGLGPGILATVLTVFVYAYFFIAPFDSWTISLGDIVRLGLFVLVALWISSLSTQLRMAKRRVEVNLLKLRESEERYRSSQELFESFMQNIPGTAYIKDPQGNYIYINPVGEQLLNRTRMDIVGKTDFDLVPEAVARQIQAHDIAALAANQPIEAVETVPQLEGNQYWMSFKFPINDASGKSLLAGMSFDITDRKQVEEALRQSEERFRIAQELSLDAFTVLRSVRDETEKIIDFEWTYVNPTAARVLNHTIEELVGQRLLQLLPGNQTNRDLFNRYVQVVETGEPHDLELHYESEGVEGWFRNMAVKLEDGVAISFSDITKRKQQEAERIELLERERAARAQAETANRVKDEFLAVLSHELRSPLNPILGWSKLLRTRPCDQATRERALEIIERNAKLQTQLIEELLDVSRILRGKLSLNPSPVNLQSTIEGAIETVRLAASAKSIQIETVWELDHGQVWGDANRLQQVVWNLLSNAVKFTPTGGRVEIRLRQSGKQAVIQVSDTGKGISPDFLPFVFDRFRQENSTTTRAFGGLGLGLAIVHHLVKLHGGTVGVASAGLGQGATFTVMLPLRNLEAIPQTKDGLSLDSPNLEGVRLLVVDDEEDTRELLLFSLGHYGAQVTAVATAAEALRVLAQLKPDVLLSDIGMPDVDGYMLMRQIRSLPPEQGGKIKAIAVTAYAGEADHQQIIRAGFQGRITKPIDPAELAKAIASVVGHAVQKA</sequence>
<dbReference type="InterPro" id="IPR011006">
    <property type="entry name" value="CheY-like_superfamily"/>
</dbReference>
<dbReference type="PANTHER" id="PTHR43547:SF2">
    <property type="entry name" value="HYBRID SIGNAL TRANSDUCTION HISTIDINE KINASE C"/>
    <property type="match status" value="1"/>
</dbReference>
<evidence type="ECO:0000256" key="3">
    <source>
        <dbReference type="ARBA" id="ARBA00004236"/>
    </source>
</evidence>
<dbReference type="eggNOG" id="COG2205">
    <property type="taxonomic scope" value="Bacteria"/>
</dbReference>
<dbReference type="SMART" id="SM00448">
    <property type="entry name" value="REC"/>
    <property type="match status" value="1"/>
</dbReference>
<evidence type="ECO:0000256" key="15">
    <source>
        <dbReference type="PROSITE-ProRule" id="PRU00169"/>
    </source>
</evidence>
<dbReference type="InterPro" id="IPR001789">
    <property type="entry name" value="Sig_transdc_resp-reg_receiver"/>
</dbReference>
<dbReference type="CDD" id="cd00130">
    <property type="entry name" value="PAS"/>
    <property type="match status" value="1"/>
</dbReference>
<dbReference type="SUPFAM" id="SSF55874">
    <property type="entry name" value="ATPase domain of HSP90 chaperone/DNA topoisomerase II/histidine kinase"/>
    <property type="match status" value="1"/>
</dbReference>
<dbReference type="KEGG" id="mic:Mic7113_4073"/>
<feature type="modified residue" description="4-aspartylphosphate" evidence="15">
    <location>
        <position position="696"/>
    </location>
</feature>
<feature type="domain" description="Histidine kinase" evidence="17">
    <location>
        <begin position="407"/>
        <end position="625"/>
    </location>
</feature>
<feature type="transmembrane region" description="Helical" evidence="16">
    <location>
        <begin position="86"/>
        <end position="106"/>
    </location>
</feature>
<evidence type="ECO:0000259" key="17">
    <source>
        <dbReference type="PROSITE" id="PS50109"/>
    </source>
</evidence>
<feature type="transmembrane region" description="Helical" evidence="16">
    <location>
        <begin position="58"/>
        <end position="74"/>
    </location>
</feature>
<evidence type="ECO:0000313" key="21">
    <source>
        <dbReference type="EMBL" id="AFZ19777.1"/>
    </source>
</evidence>
<evidence type="ECO:0000256" key="13">
    <source>
        <dbReference type="ARBA" id="ARBA00023012"/>
    </source>
</evidence>
<dbReference type="InterPro" id="IPR038318">
    <property type="entry name" value="KdpD_sf"/>
</dbReference>
<dbReference type="SMART" id="SM00388">
    <property type="entry name" value="HisKA"/>
    <property type="match status" value="1"/>
</dbReference>
<dbReference type="Pfam" id="PF02518">
    <property type="entry name" value="HATPase_c"/>
    <property type="match status" value="1"/>
</dbReference>
<reference evidence="21 22" key="1">
    <citation type="submission" date="2012-06" db="EMBL/GenBank/DDBJ databases">
        <title>Finished chromosome of genome of Microcoleus sp. PCC 7113.</title>
        <authorList>
            <consortium name="US DOE Joint Genome Institute"/>
            <person name="Gugger M."/>
            <person name="Coursin T."/>
            <person name="Rippka R."/>
            <person name="Tandeau De Marsac N."/>
            <person name="Huntemann M."/>
            <person name="Wei C.-L."/>
            <person name="Han J."/>
            <person name="Detter J.C."/>
            <person name="Han C."/>
            <person name="Tapia R."/>
            <person name="Chen A."/>
            <person name="Kyrpides N."/>
            <person name="Mavromatis K."/>
            <person name="Markowitz V."/>
            <person name="Szeto E."/>
            <person name="Ivanova N."/>
            <person name="Pagani I."/>
            <person name="Pati A."/>
            <person name="Goodwin L."/>
            <person name="Nordberg H.P."/>
            <person name="Cantor M.N."/>
            <person name="Hua S.X."/>
            <person name="Woyke T."/>
            <person name="Kerfeld C.A."/>
        </authorList>
    </citation>
    <scope>NUCLEOTIDE SEQUENCE [LARGE SCALE GENOMIC DNA]</scope>
    <source>
        <strain evidence="21 22">PCC 7113</strain>
    </source>
</reference>
<proteinExistence type="predicted"/>
<dbReference type="InterPro" id="IPR036097">
    <property type="entry name" value="HisK_dim/P_sf"/>
</dbReference>
<evidence type="ECO:0000259" key="19">
    <source>
        <dbReference type="PROSITE" id="PS50112"/>
    </source>
</evidence>
<dbReference type="EMBL" id="CP003630">
    <property type="protein sequence ID" value="AFZ19777.1"/>
    <property type="molecule type" value="Genomic_DNA"/>
</dbReference>
<evidence type="ECO:0000313" key="22">
    <source>
        <dbReference type="Proteomes" id="UP000010471"/>
    </source>
</evidence>
<dbReference type="PROSITE" id="PS50110">
    <property type="entry name" value="RESPONSE_REGULATORY"/>
    <property type="match status" value="1"/>
</dbReference>
<dbReference type="GO" id="GO:0005886">
    <property type="term" value="C:plasma membrane"/>
    <property type="evidence" value="ECO:0007669"/>
    <property type="project" value="UniProtKB-SubCell"/>
</dbReference>
<dbReference type="SMART" id="SM00387">
    <property type="entry name" value="HATPase_c"/>
    <property type="match status" value="1"/>
</dbReference>
<organism evidence="21 22">
    <name type="scientific">Allocoleopsis franciscana PCC 7113</name>
    <dbReference type="NCBI Taxonomy" id="1173027"/>
    <lineage>
        <taxon>Bacteria</taxon>
        <taxon>Bacillati</taxon>
        <taxon>Cyanobacteriota</taxon>
        <taxon>Cyanophyceae</taxon>
        <taxon>Coleofasciculales</taxon>
        <taxon>Coleofasciculaceae</taxon>
        <taxon>Allocoleopsis</taxon>
        <taxon>Allocoleopsis franciscana</taxon>
    </lineage>
</organism>
<dbReference type="SUPFAM" id="SSF52172">
    <property type="entry name" value="CheY-like"/>
    <property type="match status" value="1"/>
</dbReference>
<dbReference type="GO" id="GO:0005524">
    <property type="term" value="F:ATP binding"/>
    <property type="evidence" value="ECO:0007669"/>
    <property type="project" value="UniProtKB-KW"/>
</dbReference>
<evidence type="ECO:0000256" key="12">
    <source>
        <dbReference type="ARBA" id="ARBA00022989"/>
    </source>
</evidence>
<accession>K9WJS2</accession>
<evidence type="ECO:0000256" key="6">
    <source>
        <dbReference type="ARBA" id="ARBA00022553"/>
    </source>
</evidence>
<keyword evidence="10 21" id="KW-0418">Kinase</keyword>
<dbReference type="NCBIfam" id="TIGR00229">
    <property type="entry name" value="sensory_box"/>
    <property type="match status" value="2"/>
</dbReference>
<keyword evidence="5" id="KW-1003">Cell membrane</keyword>
<dbReference type="GO" id="GO:0000155">
    <property type="term" value="F:phosphorelay sensor kinase activity"/>
    <property type="evidence" value="ECO:0007669"/>
    <property type="project" value="InterPro"/>
</dbReference>
<dbReference type="PATRIC" id="fig|1173027.3.peg.4499"/>
<dbReference type="InterPro" id="IPR005467">
    <property type="entry name" value="His_kinase_dom"/>
</dbReference>
<dbReference type="InterPro" id="IPR003661">
    <property type="entry name" value="HisK_dim/P_dom"/>
</dbReference>
<dbReference type="eggNOG" id="COG0784">
    <property type="taxonomic scope" value="Bacteria"/>
</dbReference>
<dbReference type="InterPro" id="IPR025201">
    <property type="entry name" value="KdpD_TM"/>
</dbReference>
<dbReference type="CDD" id="cd00082">
    <property type="entry name" value="HisKA"/>
    <property type="match status" value="1"/>
</dbReference>
<dbReference type="InterPro" id="IPR004358">
    <property type="entry name" value="Sig_transdc_His_kin-like_C"/>
</dbReference>
<dbReference type="InterPro" id="IPR000014">
    <property type="entry name" value="PAS"/>
</dbReference>
<dbReference type="HOGENOM" id="CLU_000445_114_15_3"/>
<dbReference type="EC" id="2.7.13.3" evidence="4"/>
<dbReference type="OrthoDB" id="5555607at2"/>
<keyword evidence="6 15" id="KW-0597">Phosphoprotein</keyword>
<feature type="domain" description="PAC" evidence="20">
    <location>
        <begin position="199"/>
        <end position="253"/>
    </location>
</feature>
<dbReference type="PROSITE" id="PS50113">
    <property type="entry name" value="PAC"/>
    <property type="match status" value="1"/>
</dbReference>
<dbReference type="Pfam" id="PF00072">
    <property type="entry name" value="Response_reg"/>
    <property type="match status" value="1"/>
</dbReference>
<feature type="domain" description="Response regulatory" evidence="18">
    <location>
        <begin position="647"/>
        <end position="765"/>
    </location>
</feature>
<dbReference type="SUPFAM" id="SSF47384">
    <property type="entry name" value="Homodimeric domain of signal transducing histidine kinase"/>
    <property type="match status" value="1"/>
</dbReference>
<evidence type="ECO:0000259" key="18">
    <source>
        <dbReference type="PROSITE" id="PS50110"/>
    </source>
</evidence>
<dbReference type="InterPro" id="IPR000700">
    <property type="entry name" value="PAS-assoc_C"/>
</dbReference>
<dbReference type="Gene3D" id="1.10.287.130">
    <property type="match status" value="1"/>
</dbReference>
<name>K9WJS2_9CYAN</name>
<dbReference type="Proteomes" id="UP000010471">
    <property type="component" value="Chromosome"/>
</dbReference>
<keyword evidence="13" id="KW-0902">Two-component regulatory system</keyword>
<keyword evidence="8 16" id="KW-0812">Transmembrane</keyword>
<evidence type="ECO:0000256" key="14">
    <source>
        <dbReference type="ARBA" id="ARBA00023136"/>
    </source>
</evidence>
<keyword evidence="14 16" id="KW-0472">Membrane</keyword>
<feature type="transmembrane region" description="Helical" evidence="16">
    <location>
        <begin position="12"/>
        <end position="29"/>
    </location>
</feature>
<dbReference type="PRINTS" id="PR00344">
    <property type="entry name" value="BCTRLSENSOR"/>
</dbReference>
<evidence type="ECO:0000256" key="10">
    <source>
        <dbReference type="ARBA" id="ARBA00022777"/>
    </source>
</evidence>
<evidence type="ECO:0000256" key="5">
    <source>
        <dbReference type="ARBA" id="ARBA00022475"/>
    </source>
</evidence>
<dbReference type="Pfam" id="PF00512">
    <property type="entry name" value="HisKA"/>
    <property type="match status" value="1"/>
</dbReference>
<dbReference type="Pfam" id="PF13493">
    <property type="entry name" value="DUF4118"/>
    <property type="match status" value="1"/>
</dbReference>
<evidence type="ECO:0000256" key="2">
    <source>
        <dbReference type="ARBA" id="ARBA00004141"/>
    </source>
</evidence>
<dbReference type="InterPro" id="IPR003594">
    <property type="entry name" value="HATPase_dom"/>
</dbReference>
<dbReference type="PROSITE" id="PS50109">
    <property type="entry name" value="HIS_KIN"/>
    <property type="match status" value="1"/>
</dbReference>
<dbReference type="SMART" id="SM00091">
    <property type="entry name" value="PAS"/>
    <property type="match status" value="2"/>
</dbReference>
<keyword evidence="7 21" id="KW-0808">Transferase</keyword>
<dbReference type="Gene3D" id="1.20.120.620">
    <property type="entry name" value="Backbone structure of the membrane domain of e. Coli histidine kinase receptor kdpd"/>
    <property type="match status" value="1"/>
</dbReference>
<dbReference type="FunFam" id="3.30.565.10:FF:000023">
    <property type="entry name" value="PAS domain-containing sensor histidine kinase"/>
    <property type="match status" value="1"/>
</dbReference>
<gene>
    <name evidence="21" type="ORF">Mic7113_4073</name>
</gene>
<dbReference type="InterPro" id="IPR013656">
    <property type="entry name" value="PAS_4"/>
</dbReference>
<dbReference type="Gene3D" id="3.30.450.20">
    <property type="entry name" value="PAS domain"/>
    <property type="match status" value="2"/>
</dbReference>
<dbReference type="STRING" id="1173027.Mic7113_4073"/>
<keyword evidence="22" id="KW-1185">Reference proteome</keyword>
<evidence type="ECO:0000256" key="8">
    <source>
        <dbReference type="ARBA" id="ARBA00022692"/>
    </source>
</evidence>
<dbReference type="Gene3D" id="3.30.565.10">
    <property type="entry name" value="Histidine kinase-like ATPase, C-terminal domain"/>
    <property type="match status" value="1"/>
</dbReference>
<dbReference type="PROSITE" id="PS50112">
    <property type="entry name" value="PAS"/>
    <property type="match status" value="1"/>
</dbReference>
<dbReference type="InterPro" id="IPR035965">
    <property type="entry name" value="PAS-like_dom_sf"/>
</dbReference>
<comment type="catalytic activity">
    <reaction evidence="1">
        <text>ATP + protein L-histidine = ADP + protein N-phospho-L-histidine.</text>
        <dbReference type="EC" id="2.7.13.3"/>
    </reaction>
</comment>
<evidence type="ECO:0000256" key="4">
    <source>
        <dbReference type="ARBA" id="ARBA00012438"/>
    </source>
</evidence>
<evidence type="ECO:0000256" key="1">
    <source>
        <dbReference type="ARBA" id="ARBA00000085"/>
    </source>
</evidence>
<comment type="subcellular location">
    <subcellularLocation>
        <location evidence="3">Cell membrane</location>
    </subcellularLocation>
    <subcellularLocation>
        <location evidence="2">Membrane</location>
        <topology evidence="2">Multi-pass membrane protein</topology>
    </subcellularLocation>
</comment>
<evidence type="ECO:0000256" key="7">
    <source>
        <dbReference type="ARBA" id="ARBA00022679"/>
    </source>
</evidence>
<protein>
    <recommendedName>
        <fullName evidence="4">histidine kinase</fullName>
        <ecNumber evidence="4">2.7.13.3</ecNumber>
    </recommendedName>
</protein>